<evidence type="ECO:0000256" key="1">
    <source>
        <dbReference type="ARBA" id="ARBA00023125"/>
    </source>
</evidence>
<reference evidence="4" key="1">
    <citation type="submission" date="2021-08" db="EMBL/GenBank/DDBJ databases">
        <authorList>
            <person name="Nwanade C."/>
            <person name="Wang M."/>
            <person name="Masoudi A."/>
            <person name="Yu Z."/>
            <person name="Liu J."/>
        </authorList>
    </citation>
    <scope>NUCLEOTIDE SEQUENCE</scope>
    <source>
        <strain evidence="4">S056</strain>
    </source>
</reference>
<accession>A0A9Q9LUY6</accession>
<protein>
    <submittedName>
        <fullName evidence="4">TetR/AcrR family transcriptional regulator</fullName>
    </submittedName>
</protein>
<dbReference type="SUPFAM" id="SSF46689">
    <property type="entry name" value="Homeodomain-like"/>
    <property type="match status" value="1"/>
</dbReference>
<feature type="domain" description="HTH tetR-type" evidence="3">
    <location>
        <begin position="10"/>
        <end position="70"/>
    </location>
</feature>
<dbReference type="PANTHER" id="PTHR30055">
    <property type="entry name" value="HTH-TYPE TRANSCRIPTIONAL REGULATOR RUTR"/>
    <property type="match status" value="1"/>
</dbReference>
<dbReference type="Proteomes" id="UP001057991">
    <property type="component" value="Chromosome"/>
</dbReference>
<dbReference type="InterPro" id="IPR050109">
    <property type="entry name" value="HTH-type_TetR-like_transc_reg"/>
</dbReference>
<dbReference type="AlphaFoldDB" id="A0A9Q9LUY6"/>
<dbReference type="GO" id="GO:0003700">
    <property type="term" value="F:DNA-binding transcription factor activity"/>
    <property type="evidence" value="ECO:0007669"/>
    <property type="project" value="TreeGrafter"/>
</dbReference>
<name>A0A9Q9LUY6_9RHOB</name>
<dbReference type="PRINTS" id="PR00455">
    <property type="entry name" value="HTHTETR"/>
</dbReference>
<dbReference type="EMBL" id="CP080776">
    <property type="protein sequence ID" value="UWP95341.1"/>
    <property type="molecule type" value="Genomic_DNA"/>
</dbReference>
<organism evidence="4 5">
    <name type="scientific">Aliiroseovarius crassostreae</name>
    <dbReference type="NCBI Taxonomy" id="154981"/>
    <lineage>
        <taxon>Bacteria</taxon>
        <taxon>Pseudomonadati</taxon>
        <taxon>Pseudomonadota</taxon>
        <taxon>Alphaproteobacteria</taxon>
        <taxon>Rhodobacterales</taxon>
        <taxon>Paracoccaceae</taxon>
        <taxon>Aliiroseovarius</taxon>
    </lineage>
</organism>
<keyword evidence="1 2" id="KW-0238">DNA-binding</keyword>
<sequence length="206" mass="23972">MTKLESSKRQGAENAWLSAAYEVLTESGVEAVKVGVLSKKLGLTRSGFYWYFKDREALLDAMIARWDAKNTGNLIRQTEAYADTITEAMLNLFECWLDADLFDSRLDLAIRNWARNDPDLQRKIEHSDRLRARAIADMYRRFGFSDKQAEVRSMTVLYTQIGYISMQVSEALEERINLMPDYVEVYTDKKPSEREFARFKSKYFPT</sequence>
<dbReference type="Pfam" id="PF00440">
    <property type="entry name" value="TetR_N"/>
    <property type="match status" value="1"/>
</dbReference>
<feature type="DNA-binding region" description="H-T-H motif" evidence="2">
    <location>
        <begin position="33"/>
        <end position="52"/>
    </location>
</feature>
<dbReference type="GO" id="GO:0000976">
    <property type="term" value="F:transcription cis-regulatory region binding"/>
    <property type="evidence" value="ECO:0007669"/>
    <property type="project" value="TreeGrafter"/>
</dbReference>
<dbReference type="GeneID" id="75104543"/>
<dbReference type="PROSITE" id="PS50977">
    <property type="entry name" value="HTH_TETR_2"/>
    <property type="match status" value="1"/>
</dbReference>
<evidence type="ECO:0000259" key="3">
    <source>
        <dbReference type="PROSITE" id="PS50977"/>
    </source>
</evidence>
<dbReference type="RefSeq" id="WP_259785493.1">
    <property type="nucleotide sequence ID" value="NZ_CP080772.1"/>
</dbReference>
<evidence type="ECO:0000313" key="4">
    <source>
        <dbReference type="EMBL" id="UWP95341.1"/>
    </source>
</evidence>
<dbReference type="PANTHER" id="PTHR30055:SF239">
    <property type="entry name" value="TRANSCRIPTIONAL REGULATORY PROTEIN"/>
    <property type="match status" value="1"/>
</dbReference>
<dbReference type="InterPro" id="IPR009057">
    <property type="entry name" value="Homeodomain-like_sf"/>
</dbReference>
<gene>
    <name evidence="4" type="ORF">K3X48_14410</name>
</gene>
<dbReference type="InterPro" id="IPR001647">
    <property type="entry name" value="HTH_TetR"/>
</dbReference>
<evidence type="ECO:0000313" key="5">
    <source>
        <dbReference type="Proteomes" id="UP001057991"/>
    </source>
</evidence>
<proteinExistence type="predicted"/>
<evidence type="ECO:0000256" key="2">
    <source>
        <dbReference type="PROSITE-ProRule" id="PRU00335"/>
    </source>
</evidence>
<dbReference type="Gene3D" id="1.10.357.10">
    <property type="entry name" value="Tetracycline Repressor, domain 2"/>
    <property type="match status" value="1"/>
</dbReference>